<protein>
    <recommendedName>
        <fullName evidence="3">Reverse transcriptase zinc-binding domain-containing protein</fullName>
    </recommendedName>
</protein>
<evidence type="ECO:0008006" key="3">
    <source>
        <dbReference type="Google" id="ProtNLM"/>
    </source>
</evidence>
<sequence>MADKAAKEACKRNENPEVHLLSNSKKTRGSIVKTHLTSLKSVTKPSPLPIGFTSIDNQLTTGHSALNYHLFKIKKIYDPNCIHCHVKETTQHFFNTCVAYKASRITLRRQAAKVKFNSNQLHLLLERPETQGELAKFIQSTHRFPFLDHIDLAIHTY</sequence>
<proteinExistence type="predicted"/>
<dbReference type="EMBL" id="PGCJ01000066">
    <property type="protein sequence ID" value="PLW53203.1"/>
    <property type="molecule type" value="Genomic_DNA"/>
</dbReference>
<accession>A0A2N5VT83</accession>
<dbReference type="Proteomes" id="UP000235388">
    <property type="component" value="Unassembled WGS sequence"/>
</dbReference>
<dbReference type="STRING" id="200324.A0A2N5VT83"/>
<evidence type="ECO:0000313" key="2">
    <source>
        <dbReference type="Proteomes" id="UP000235388"/>
    </source>
</evidence>
<dbReference type="OrthoDB" id="3044497at2759"/>
<dbReference type="AlphaFoldDB" id="A0A2N5VT83"/>
<comment type="caution">
    <text evidence="1">The sequence shown here is derived from an EMBL/GenBank/DDBJ whole genome shotgun (WGS) entry which is preliminary data.</text>
</comment>
<evidence type="ECO:0000313" key="1">
    <source>
        <dbReference type="EMBL" id="PLW53203.1"/>
    </source>
</evidence>
<organism evidence="1 2">
    <name type="scientific">Puccinia coronata f. sp. avenae</name>
    <dbReference type="NCBI Taxonomy" id="200324"/>
    <lineage>
        <taxon>Eukaryota</taxon>
        <taxon>Fungi</taxon>
        <taxon>Dikarya</taxon>
        <taxon>Basidiomycota</taxon>
        <taxon>Pucciniomycotina</taxon>
        <taxon>Pucciniomycetes</taxon>
        <taxon>Pucciniales</taxon>
        <taxon>Pucciniaceae</taxon>
        <taxon>Puccinia</taxon>
    </lineage>
</organism>
<keyword evidence="2" id="KW-1185">Reference proteome</keyword>
<name>A0A2N5VT83_9BASI</name>
<reference evidence="1 2" key="1">
    <citation type="submission" date="2017-11" db="EMBL/GenBank/DDBJ databases">
        <title>De novo assembly and phasing of dikaryotic genomes from two isolates of Puccinia coronata f. sp. avenae, the causal agent of oat crown rust.</title>
        <authorList>
            <person name="Miller M.E."/>
            <person name="Zhang Y."/>
            <person name="Omidvar V."/>
            <person name="Sperschneider J."/>
            <person name="Schwessinger B."/>
            <person name="Raley C."/>
            <person name="Palmer J.M."/>
            <person name="Garnica D."/>
            <person name="Upadhyaya N."/>
            <person name="Rathjen J."/>
            <person name="Taylor J.M."/>
            <person name="Park R.F."/>
            <person name="Dodds P.N."/>
            <person name="Hirsch C.D."/>
            <person name="Kianian S.F."/>
            <person name="Figueroa M."/>
        </authorList>
    </citation>
    <scope>NUCLEOTIDE SEQUENCE [LARGE SCALE GENOMIC DNA]</scope>
    <source>
        <strain evidence="1">12NC29</strain>
    </source>
</reference>
<gene>
    <name evidence="1" type="ORF">PCANC_09763</name>
</gene>